<evidence type="ECO:0000313" key="3">
    <source>
        <dbReference type="Proteomes" id="UP000006316"/>
    </source>
</evidence>
<dbReference type="EMBL" id="AJLS01000129">
    <property type="protein sequence ID" value="EKN65621.1"/>
    <property type="molecule type" value="Genomic_DNA"/>
</dbReference>
<keyword evidence="1" id="KW-1133">Transmembrane helix</keyword>
<keyword evidence="1" id="KW-0472">Membrane</keyword>
<evidence type="ECO:0000313" key="2">
    <source>
        <dbReference type="EMBL" id="EKN65621.1"/>
    </source>
</evidence>
<keyword evidence="3" id="KW-1185">Reference proteome</keyword>
<dbReference type="Proteomes" id="UP000006316">
    <property type="component" value="Unassembled WGS sequence"/>
</dbReference>
<protein>
    <recommendedName>
        <fullName evidence="4">HXXEE domain-containing protein</fullName>
    </recommendedName>
</protein>
<name>K6DXP1_9BACI</name>
<dbReference type="InterPro" id="IPR025671">
    <property type="entry name" value="HXXEE"/>
</dbReference>
<proteinExistence type="predicted"/>
<dbReference type="OrthoDB" id="5195477at2"/>
<organism evidence="2 3">
    <name type="scientific">Neobacillus bataviensis LMG 21833</name>
    <dbReference type="NCBI Taxonomy" id="1117379"/>
    <lineage>
        <taxon>Bacteria</taxon>
        <taxon>Bacillati</taxon>
        <taxon>Bacillota</taxon>
        <taxon>Bacilli</taxon>
        <taxon>Bacillales</taxon>
        <taxon>Bacillaceae</taxon>
        <taxon>Neobacillus</taxon>
    </lineage>
</organism>
<feature type="transmembrane region" description="Helical" evidence="1">
    <location>
        <begin position="13"/>
        <end position="31"/>
    </location>
</feature>
<comment type="caution">
    <text evidence="2">The sequence shown here is derived from an EMBL/GenBank/DDBJ whole genome shotgun (WGS) entry which is preliminary data.</text>
</comment>
<evidence type="ECO:0008006" key="4">
    <source>
        <dbReference type="Google" id="ProtNLM"/>
    </source>
</evidence>
<dbReference type="AlphaFoldDB" id="K6DXP1"/>
<gene>
    <name evidence="2" type="ORF">BABA_19351</name>
</gene>
<keyword evidence="1" id="KW-0812">Transmembrane</keyword>
<reference evidence="2 3" key="1">
    <citation type="journal article" date="2012" name="Front. Microbiol.">
        <title>Redundancy and modularity in membrane-associated dissimilatory nitrate reduction in Bacillus.</title>
        <authorList>
            <person name="Heylen K."/>
            <person name="Keltjens J."/>
        </authorList>
    </citation>
    <scope>NUCLEOTIDE SEQUENCE [LARGE SCALE GENOMIC DNA]</scope>
    <source>
        <strain evidence="3">LMG 21833T</strain>
    </source>
</reference>
<dbReference type="Pfam" id="PF13787">
    <property type="entry name" value="HXXEE"/>
    <property type="match status" value="1"/>
</dbReference>
<evidence type="ECO:0000256" key="1">
    <source>
        <dbReference type="SAM" id="Phobius"/>
    </source>
</evidence>
<sequence length="72" mass="8301">MPAIVHEPLYLEIIIWLFPITFMFHALEEIITIENFLRKHKHNVPPTFLGKMTLTIKKKLGATSPQLSISMA</sequence>
<accession>K6DXP1</accession>